<proteinExistence type="predicted"/>
<dbReference type="InterPro" id="IPR032508">
    <property type="entry name" value="FecR_C"/>
</dbReference>
<dbReference type="Proteomes" id="UP001324380">
    <property type="component" value="Chromosome"/>
</dbReference>
<dbReference type="RefSeq" id="WP_321562296.1">
    <property type="nucleotide sequence ID" value="NZ_CP139558.1"/>
</dbReference>
<evidence type="ECO:0000313" key="4">
    <source>
        <dbReference type="EMBL" id="WPU93144.1"/>
    </source>
</evidence>
<keyword evidence="1" id="KW-0472">Membrane</keyword>
<name>A0ABZ0TJZ5_9SPHI</name>
<dbReference type="Pfam" id="PF16344">
    <property type="entry name" value="FecR_C"/>
    <property type="match status" value="1"/>
</dbReference>
<dbReference type="PANTHER" id="PTHR30273">
    <property type="entry name" value="PERIPLASMIC SIGNAL SENSOR AND SIGMA FACTOR ACTIVATOR FECR-RELATED"/>
    <property type="match status" value="1"/>
</dbReference>
<dbReference type="InterPro" id="IPR012373">
    <property type="entry name" value="Ferrdict_sens_TM"/>
</dbReference>
<keyword evidence="5" id="KW-1185">Reference proteome</keyword>
<feature type="domain" description="Protein FecR C-terminal" evidence="3">
    <location>
        <begin position="329"/>
        <end position="395"/>
    </location>
</feature>
<dbReference type="Pfam" id="PF04773">
    <property type="entry name" value="FecR"/>
    <property type="match status" value="1"/>
</dbReference>
<feature type="domain" description="FecR protein" evidence="2">
    <location>
        <begin position="194"/>
        <end position="289"/>
    </location>
</feature>
<reference evidence="4 5" key="1">
    <citation type="submission" date="2023-11" db="EMBL/GenBank/DDBJ databases">
        <title>Analysis of the Genomes of Mucilaginibacter gossypii cycad 4 and M. sabulilitoris SNA2: microbes with the potential for plant growth promotion.</title>
        <authorList>
            <person name="Hirsch A.M."/>
            <person name="Humm E."/>
            <person name="Rubbi M."/>
            <person name="Del Vecchio G."/>
            <person name="Ha S.M."/>
            <person name="Pellegrini M."/>
            <person name="Gunsalus R.P."/>
        </authorList>
    </citation>
    <scope>NUCLEOTIDE SEQUENCE [LARGE SCALE GENOMIC DNA]</scope>
    <source>
        <strain evidence="4 5">SNA2</strain>
    </source>
</reference>
<keyword evidence="1" id="KW-0812">Transmembrane</keyword>
<dbReference type="EMBL" id="CP139558">
    <property type="protein sequence ID" value="WPU93144.1"/>
    <property type="molecule type" value="Genomic_DNA"/>
</dbReference>
<evidence type="ECO:0000256" key="1">
    <source>
        <dbReference type="SAM" id="Phobius"/>
    </source>
</evidence>
<protein>
    <submittedName>
        <fullName evidence="4">FecR family protein</fullName>
    </submittedName>
</protein>
<dbReference type="Gene3D" id="3.55.50.30">
    <property type="match status" value="1"/>
</dbReference>
<gene>
    <name evidence="4" type="ORF">SNE25_27890</name>
</gene>
<dbReference type="PANTHER" id="PTHR30273:SF2">
    <property type="entry name" value="PROTEIN FECR"/>
    <property type="match status" value="1"/>
</dbReference>
<dbReference type="Gene3D" id="2.60.120.1440">
    <property type="match status" value="1"/>
</dbReference>
<evidence type="ECO:0000313" key="5">
    <source>
        <dbReference type="Proteomes" id="UP001324380"/>
    </source>
</evidence>
<evidence type="ECO:0000259" key="3">
    <source>
        <dbReference type="Pfam" id="PF16344"/>
    </source>
</evidence>
<accession>A0ABZ0TJZ5</accession>
<sequence>MSQSIPDQFFEKLKNQQQSESDHLQLTEWFRTASEAEIEEVLNKYSWYFQNEPDERYPENGYLANLIESKLNEAEGSSESNKKLPKQKNSWPFIKKIAAMAAMLCALGLFYYFFKDKKTPEFSAHVTHAAKIVPGGNKAMLTLGNGKVIVLDSAHNGMLASQGGVHVYKSKNGRLVYDVSKYNAQPTDELTYNTISTPRGGQYQVVLPDGSKVWLNAQSSLKFPARFTDKQRSVTLEGEAYFEVAKDKMHPFKVSVNNTEVVVLGTHFNIMGYNDEDATTTTLLEGSVKIIKGNTQQMIVPGQQAMVKQDITVKNVNVNEAVEWKNGNFNFAHEKLQSIMRKIARWYDVDVDYEGKTTSATFVGTIPRSQNITEVLKYLELTGLVHFKITERRITAMP</sequence>
<feature type="transmembrane region" description="Helical" evidence="1">
    <location>
        <begin position="93"/>
        <end position="114"/>
    </location>
</feature>
<dbReference type="InterPro" id="IPR006860">
    <property type="entry name" value="FecR"/>
</dbReference>
<evidence type="ECO:0000259" key="2">
    <source>
        <dbReference type="Pfam" id="PF04773"/>
    </source>
</evidence>
<keyword evidence="1" id="KW-1133">Transmembrane helix</keyword>
<organism evidence="4 5">
    <name type="scientific">Mucilaginibacter sabulilitoris</name>
    <dbReference type="NCBI Taxonomy" id="1173583"/>
    <lineage>
        <taxon>Bacteria</taxon>
        <taxon>Pseudomonadati</taxon>
        <taxon>Bacteroidota</taxon>
        <taxon>Sphingobacteriia</taxon>
        <taxon>Sphingobacteriales</taxon>
        <taxon>Sphingobacteriaceae</taxon>
        <taxon>Mucilaginibacter</taxon>
    </lineage>
</organism>